<evidence type="ECO:0000313" key="2">
    <source>
        <dbReference type="Proteomes" id="UP000488956"/>
    </source>
</evidence>
<reference evidence="1 2" key="1">
    <citation type="submission" date="2018-09" db="EMBL/GenBank/DDBJ databases">
        <title>Genomic investigation of the strawberry pathogen Phytophthora fragariae indicates pathogenicity is determined by transcriptional variation in three key races.</title>
        <authorList>
            <person name="Adams T.M."/>
            <person name="Armitage A.D."/>
            <person name="Sobczyk M.K."/>
            <person name="Bates H.J."/>
            <person name="Dunwell J.M."/>
            <person name="Nellist C.F."/>
            <person name="Harrison R.J."/>
        </authorList>
    </citation>
    <scope>NUCLEOTIDE SEQUENCE [LARGE SCALE GENOMIC DNA]</scope>
    <source>
        <strain evidence="1 2">ONT-3</strain>
    </source>
</reference>
<name>A0A6G0JCS7_9STRA</name>
<organism evidence="1 2">
    <name type="scientific">Phytophthora fragariae</name>
    <dbReference type="NCBI Taxonomy" id="53985"/>
    <lineage>
        <taxon>Eukaryota</taxon>
        <taxon>Sar</taxon>
        <taxon>Stramenopiles</taxon>
        <taxon>Oomycota</taxon>
        <taxon>Peronosporomycetes</taxon>
        <taxon>Peronosporales</taxon>
        <taxon>Peronosporaceae</taxon>
        <taxon>Phytophthora</taxon>
    </lineage>
</organism>
<proteinExistence type="predicted"/>
<dbReference type="Proteomes" id="UP000488956">
    <property type="component" value="Unassembled WGS sequence"/>
</dbReference>
<sequence length="135" mass="14126">MRITADGNVGIGSSSPPTRLSVVGDSGNLSGSWQRVCNFANDNASPITGEIQIVNAATGASSGNGMWFGTTTSDPLRLGVGNSTVMYLNSSSRLGVGLSVLNWSPEATIHAGGWIYSHDGFYRRTQSNSASYMFA</sequence>
<gene>
    <name evidence="1" type="ORF">PF010_g33263</name>
</gene>
<dbReference type="AlphaFoldDB" id="A0A6G0JCS7"/>
<dbReference type="EMBL" id="QXFX01012499">
    <property type="protein sequence ID" value="KAE9043430.1"/>
    <property type="molecule type" value="Genomic_DNA"/>
</dbReference>
<evidence type="ECO:0000313" key="1">
    <source>
        <dbReference type="EMBL" id="KAE9043430.1"/>
    </source>
</evidence>
<protein>
    <submittedName>
        <fullName evidence="1">Uncharacterized protein</fullName>
    </submittedName>
</protein>
<comment type="caution">
    <text evidence="1">The sequence shown here is derived from an EMBL/GenBank/DDBJ whole genome shotgun (WGS) entry which is preliminary data.</text>
</comment>
<accession>A0A6G0JCS7</accession>